<evidence type="ECO:0000313" key="2">
    <source>
        <dbReference type="EMBL" id="KAK9111928.1"/>
    </source>
</evidence>
<name>A0AAP0IAU1_9MAGN</name>
<proteinExistence type="predicted"/>
<accession>A0AAP0IAU1</accession>
<keyword evidence="3" id="KW-1185">Reference proteome</keyword>
<dbReference type="Proteomes" id="UP001419268">
    <property type="component" value="Unassembled WGS sequence"/>
</dbReference>
<dbReference type="EMBL" id="JBBNAG010000008">
    <property type="protein sequence ID" value="KAK9111928.1"/>
    <property type="molecule type" value="Genomic_DNA"/>
</dbReference>
<feature type="region of interest" description="Disordered" evidence="1">
    <location>
        <begin position="1"/>
        <end position="27"/>
    </location>
</feature>
<sequence length="65" mass="7038">MMNLSGTTITNDGGRHDTNDIQPEDAHNSLRADVSLLNVPLALDRNVRVIKRTCCGTGSHYLGSD</sequence>
<reference evidence="2 3" key="1">
    <citation type="submission" date="2024-01" db="EMBL/GenBank/DDBJ databases">
        <title>Genome assemblies of Stephania.</title>
        <authorList>
            <person name="Yang L."/>
        </authorList>
    </citation>
    <scope>NUCLEOTIDE SEQUENCE [LARGE SCALE GENOMIC DNA]</scope>
    <source>
        <strain evidence="2">JXDWG</strain>
        <tissue evidence="2">Leaf</tissue>
    </source>
</reference>
<feature type="compositionally biased region" description="Polar residues" evidence="1">
    <location>
        <begin position="1"/>
        <end position="11"/>
    </location>
</feature>
<dbReference type="AlphaFoldDB" id="A0AAP0IAU1"/>
<evidence type="ECO:0000256" key="1">
    <source>
        <dbReference type="SAM" id="MobiDB-lite"/>
    </source>
</evidence>
<organism evidence="2 3">
    <name type="scientific">Stephania cephalantha</name>
    <dbReference type="NCBI Taxonomy" id="152367"/>
    <lineage>
        <taxon>Eukaryota</taxon>
        <taxon>Viridiplantae</taxon>
        <taxon>Streptophyta</taxon>
        <taxon>Embryophyta</taxon>
        <taxon>Tracheophyta</taxon>
        <taxon>Spermatophyta</taxon>
        <taxon>Magnoliopsida</taxon>
        <taxon>Ranunculales</taxon>
        <taxon>Menispermaceae</taxon>
        <taxon>Menispermoideae</taxon>
        <taxon>Cissampelideae</taxon>
        <taxon>Stephania</taxon>
    </lineage>
</organism>
<comment type="caution">
    <text evidence="2">The sequence shown here is derived from an EMBL/GenBank/DDBJ whole genome shotgun (WGS) entry which is preliminary data.</text>
</comment>
<protein>
    <submittedName>
        <fullName evidence="2">Uncharacterized protein</fullName>
    </submittedName>
</protein>
<gene>
    <name evidence="2" type="ORF">Scep_019447</name>
</gene>
<evidence type="ECO:0000313" key="3">
    <source>
        <dbReference type="Proteomes" id="UP001419268"/>
    </source>
</evidence>
<feature type="compositionally biased region" description="Basic and acidic residues" evidence="1">
    <location>
        <begin position="13"/>
        <end position="27"/>
    </location>
</feature>